<comment type="caution">
    <text evidence="3">The sequence shown here is derived from an EMBL/GenBank/DDBJ whole genome shotgun (WGS) entry which is preliminary data.</text>
</comment>
<feature type="region of interest" description="Disordered" evidence="1">
    <location>
        <begin position="398"/>
        <end position="417"/>
    </location>
</feature>
<feature type="compositionally biased region" description="Acidic residues" evidence="1">
    <location>
        <begin position="841"/>
        <end position="852"/>
    </location>
</feature>
<feature type="compositionally biased region" description="Acidic residues" evidence="1">
    <location>
        <begin position="768"/>
        <end position="780"/>
    </location>
</feature>
<proteinExistence type="predicted"/>
<dbReference type="Gene3D" id="3.40.50.1820">
    <property type="entry name" value="alpha/beta hydrolase"/>
    <property type="match status" value="1"/>
</dbReference>
<dbReference type="SUPFAM" id="SSF53474">
    <property type="entry name" value="alpha/beta-Hydrolases"/>
    <property type="match status" value="1"/>
</dbReference>
<protein>
    <recommendedName>
        <fullName evidence="5">Peptidase S9 prolyl oligopeptidase catalytic domain-containing protein</fullName>
    </recommendedName>
</protein>
<accession>A0AAE0H048</accession>
<dbReference type="AlphaFoldDB" id="A0AAE0H048"/>
<evidence type="ECO:0000313" key="4">
    <source>
        <dbReference type="Proteomes" id="UP001190700"/>
    </source>
</evidence>
<evidence type="ECO:0000256" key="2">
    <source>
        <dbReference type="SAM" id="SignalP"/>
    </source>
</evidence>
<evidence type="ECO:0000313" key="3">
    <source>
        <dbReference type="EMBL" id="KAK3287428.1"/>
    </source>
</evidence>
<feature type="signal peptide" evidence="2">
    <location>
        <begin position="1"/>
        <end position="26"/>
    </location>
</feature>
<feature type="compositionally biased region" description="Acidic residues" evidence="1">
    <location>
        <begin position="816"/>
        <end position="834"/>
    </location>
</feature>
<dbReference type="Proteomes" id="UP001190700">
    <property type="component" value="Unassembled WGS sequence"/>
</dbReference>
<feature type="compositionally biased region" description="Basic and acidic residues" evidence="1">
    <location>
        <begin position="752"/>
        <end position="767"/>
    </location>
</feature>
<evidence type="ECO:0000256" key="1">
    <source>
        <dbReference type="SAM" id="MobiDB-lite"/>
    </source>
</evidence>
<feature type="compositionally biased region" description="Low complexity" evidence="1">
    <location>
        <begin position="402"/>
        <end position="416"/>
    </location>
</feature>
<reference evidence="3 4" key="1">
    <citation type="journal article" date="2015" name="Genome Biol. Evol.">
        <title>Comparative Genomics of a Bacterivorous Green Alga Reveals Evolutionary Causalities and Consequences of Phago-Mixotrophic Mode of Nutrition.</title>
        <authorList>
            <person name="Burns J.A."/>
            <person name="Paasch A."/>
            <person name="Narechania A."/>
            <person name="Kim E."/>
        </authorList>
    </citation>
    <scope>NUCLEOTIDE SEQUENCE [LARGE SCALE GENOMIC DNA]</scope>
    <source>
        <strain evidence="3 4">PLY_AMNH</strain>
    </source>
</reference>
<name>A0AAE0H048_9CHLO</name>
<sequence length="939" mass="101316">MHTKLLTLSLVIRLVLLGHKGDVAGAAQEDYYVGCVMLGKLYKYATSSQNWQCIECPVPEGDGELCWLNNDWTLCTDKPTQPSSETYVAIRWKGRCRTMLIRLPTSSPASSPAAMVVLLHGGGAKSGGGRDPTQTLEQSQLSQFDGIVEADQVMLVALTASSGAREDGGLFFNWYDRSEQCQLQVSGECATDDVGYISQALVTLRSELGATHVAAYGHSSGGNMLYTMHLNALQSGISLPLDTIGITGASISKMAFEQYMPEGTWNGFNESPTIPSTVDRGTAAVPICHAHGTDDTQVAYGGGDEMTPAMVAHTGGFLAIEDGLMPFLAHAMCCAGDLSQNEETPGIRTFIWKECAGAATHGGVPVTLYKVPDGSHGLREKWDVLMPILLECLTTSATEGDPGTCASSSPTSAGATTDDDEQLMQINQLLELFHSVVKGEGAVGVAASKAIVSKPSEDSPEAPLPSLSAMLKGILADQYFTDDRQKQGEIKKARLGKKVECSICHRRGHGTNDCFITNKEQCKEFFRRRPDARESIMQKVLEYQKHCRLPGSDKAGAIADSDLHPGLDDTDVLFALREVDNCETSDTVTSGFSGFDMNEFVEVHRGVSRGRVGQCSSTLGLSISNYYTVLDTSIVAEKCAVDLTSVRRRQLASCLFYRWTTVASRDRRAALWAAGKRKRHMWDPSRHTFLLNRHKCFPVIPVHDSFVYIDTICFFSPDLERLPLSVARAVVESMDASWDLVGPLSATASWTDSDHSGEDSDSDRDSGCSDDDAGDGDDFGDAGSDIDMPDLDSDSESDCSGDDDPSGPIGAYDSGCSDDDAGDDDNFGDSESDTDMPALESDSESDYSDDDGPSGPIGVDENADATGLIHGPLGYTWLLVGIRHVEPVMPRLMVIMLGSLLCLTVEPPGTSFTAWMCSTRTTTPWEALPFLLFKTNLPR</sequence>
<keyword evidence="2" id="KW-0732">Signal</keyword>
<gene>
    <name evidence="3" type="ORF">CYMTET_5063</name>
</gene>
<dbReference type="InterPro" id="IPR029058">
    <property type="entry name" value="AB_hydrolase_fold"/>
</dbReference>
<organism evidence="3 4">
    <name type="scientific">Cymbomonas tetramitiformis</name>
    <dbReference type="NCBI Taxonomy" id="36881"/>
    <lineage>
        <taxon>Eukaryota</taxon>
        <taxon>Viridiplantae</taxon>
        <taxon>Chlorophyta</taxon>
        <taxon>Pyramimonadophyceae</taxon>
        <taxon>Pyramimonadales</taxon>
        <taxon>Pyramimonadaceae</taxon>
        <taxon>Cymbomonas</taxon>
    </lineage>
</organism>
<feature type="compositionally biased region" description="Low complexity" evidence="1">
    <location>
        <begin position="806"/>
        <end position="815"/>
    </location>
</feature>
<dbReference type="EMBL" id="LGRX02000859">
    <property type="protein sequence ID" value="KAK3287428.1"/>
    <property type="molecule type" value="Genomic_DNA"/>
</dbReference>
<feature type="chain" id="PRO_5042290404" description="Peptidase S9 prolyl oligopeptidase catalytic domain-containing protein" evidence="2">
    <location>
        <begin position="27"/>
        <end position="939"/>
    </location>
</feature>
<feature type="region of interest" description="Disordered" evidence="1">
    <location>
        <begin position="749"/>
        <end position="863"/>
    </location>
</feature>
<evidence type="ECO:0008006" key="5">
    <source>
        <dbReference type="Google" id="ProtNLM"/>
    </source>
</evidence>
<keyword evidence="4" id="KW-1185">Reference proteome</keyword>
<feature type="compositionally biased region" description="Acidic residues" evidence="1">
    <location>
        <begin position="787"/>
        <end position="805"/>
    </location>
</feature>